<dbReference type="InterPro" id="IPR037176">
    <property type="entry name" value="Osmotin/thaumatin-like_sf"/>
</dbReference>
<dbReference type="AlphaFoldDB" id="A0A1Y2L0J0"/>
<proteinExistence type="predicted"/>
<sequence length="757" mass="80163">MFTLPASVVSLGFSYVIFGKKSATDNTWHYWDAATGAYVDFATSGASNNTACLNTPILTAGNNTVAVSLPTDQSLASGLVVMFVGPATGISVNQGVPAAPTPGSNASDRFGIFELNYIAATATDNPTLDVDISNIDQISFTFTVTSIPTAPFPLAKVGSPVSTPDLMTRFGNLFPPTSPFSECLGQNPARLIAPQDILQAVKTPVAPSFLAPSGPPTAGGSFTDHSYFYMASETTPFGETAASFPGAFGGFLLNTAGDAQAQGIKIGWQVAGAPVKYKPINPAATGINLYRASIAPLKAGSNVPASPARNDFTLVKSMSISDWNAQPDYCFFDDVSASSGTAPKSSSYGFSALSTWFDAPLFAFFDHYQSLLFSFHQFAQETGNHGTLWMGKVVSVTPKTGEAIPDLSFTDENGTSHPISLTWQWGDGTQTYLALQLVGNAFDENDLSQTNLMPSQSLQTGEYQGAVVYVYFPYFSENTDLTQLTLPLSDTVYQVPKAPSWLANLSWSPSAMVFGCTGVFASSSDPDAIAQSSDFPGLATIALPALENVVVSAFNRGIATGYSFALDAMQYISLYQFGAAATPVASDNNTLPEGTYTYSLSGVLPNGVETALSWSQSITLPTASQVKLSWLPQSSALYGRVNIYRQGSVGNCGLVGTVANTADVPAVCFIDKNSMVQQPISDAPFVFYPGWSKTDGVKSNLYAAFLHQNWNLNPATGISLNGLVYGYPYDDQGSFSTNINYGTALPDMISIDVMPLS</sequence>
<gene>
    <name evidence="1" type="ORF">TMES_12610</name>
</gene>
<accession>A0A1Y2L0J0</accession>
<dbReference type="EMBL" id="JFKA01000005">
    <property type="protein sequence ID" value="OSQ37833.1"/>
    <property type="molecule type" value="Genomic_DNA"/>
</dbReference>
<comment type="caution">
    <text evidence="1">The sequence shown here is derived from an EMBL/GenBank/DDBJ whole genome shotgun (WGS) entry which is preliminary data.</text>
</comment>
<dbReference type="Proteomes" id="UP000193391">
    <property type="component" value="Unassembled WGS sequence"/>
</dbReference>
<keyword evidence="2" id="KW-1185">Reference proteome</keyword>
<reference evidence="1 2" key="1">
    <citation type="submission" date="2014-03" db="EMBL/GenBank/DDBJ databases">
        <title>The draft genome sequence of Thalassospira mesophila JCM 18969.</title>
        <authorList>
            <person name="Lai Q."/>
            <person name="Shao Z."/>
        </authorList>
    </citation>
    <scope>NUCLEOTIDE SEQUENCE [LARGE SCALE GENOMIC DNA]</scope>
    <source>
        <strain evidence="1 2">JCM 18969</strain>
    </source>
</reference>
<evidence type="ECO:0000313" key="1">
    <source>
        <dbReference type="EMBL" id="OSQ37833.1"/>
    </source>
</evidence>
<dbReference type="Gene3D" id="2.60.110.10">
    <property type="entry name" value="Thaumatin"/>
    <property type="match status" value="1"/>
</dbReference>
<protein>
    <submittedName>
        <fullName evidence="1">Uncharacterized protein</fullName>
    </submittedName>
</protein>
<organism evidence="1 2">
    <name type="scientific">Thalassospira mesophila</name>
    <dbReference type="NCBI Taxonomy" id="1293891"/>
    <lineage>
        <taxon>Bacteria</taxon>
        <taxon>Pseudomonadati</taxon>
        <taxon>Pseudomonadota</taxon>
        <taxon>Alphaproteobacteria</taxon>
        <taxon>Rhodospirillales</taxon>
        <taxon>Thalassospiraceae</taxon>
        <taxon>Thalassospira</taxon>
    </lineage>
</organism>
<evidence type="ECO:0000313" key="2">
    <source>
        <dbReference type="Proteomes" id="UP000193391"/>
    </source>
</evidence>
<name>A0A1Y2L0J0_9PROT</name>